<dbReference type="SMART" id="SM01017">
    <property type="entry name" value="Arrestin_C"/>
    <property type="match status" value="1"/>
</dbReference>
<evidence type="ECO:0000313" key="4">
    <source>
        <dbReference type="Proteomes" id="UP001233271"/>
    </source>
</evidence>
<sequence>MVKSTAPLQIRLTEPVIYLRGTSTGADFRGRPQHARDDGPSAVVRGLLTLRLHKTTRIRNINISLEGIARTEWPEGIGSRRTDTYEEHELINETTTFFNGAEEAKAQTARRSASVGPGVLAQHDLDSDDEDGFAQREEDEWETRGRPLPRSLSVLPSAPSDWQEWYRDGISRAGSPVNSAAPSRVPSATDLAGLINATRNQSVDERGPTPAYSAAATPPSMTTPPISSHPSSILLPGGSRGRSPMPDSAISRRESEQDDPNWDTTPFGESPEGLLPPGSPAPNVRFNEGAADRALAAAAAGRPQEDDNRLRRVASGRSEGEEEDEYHPVRDATFAIPTAHNTPHQSPSLVAFNASSASRPPSLQLDRTVSNHVPDFTLPPPQRQQSSLRTVLDGDPSELSRRTSRRQRPSSVAIDDASSSLTSPSLPEERERPHHHHHRFSLAAALRGLSGRSRSRTQASSRPGSRASSRTRGVETPRTPYFEDSMSRNAGQSNLATMRHGARSRGPSPSGKGDGSESRGRTRHRFFGKEEPEDEGSIRNWKEFRKGVYNYPISFTIPPDAPPTLHAEFGSVKYRLKATVVRVGALTSNLVEDLEVTMIAGPQEDDMEETENVIVERQWEDQMRYQIALSGKAFPIGSTIPISIRLMPLAKCKIYRITIALEEKTDYFAANKKVARHETPRRFILFAARSPKDKTDPLLPILSESTSAVKDSSLAPLARQAALNNPREFSELMHPEDDVYASLLDPMGPWHLEKDLAVPDCSTRIKFTTKHESTMMSVQHWLKVTIRVERGDDNAVDSKGRRKQFDIIIETPIKMLECRVNTQYNSLPSYDRVDIDPSPLGKGCSIHGRAAEHHRNPGSALIGVGTSVLNSLTHPSQLYNHDRDRGSQPGTPGTPGNLTPHPYTAPHSGTHTPILAGAITPPQPPHGSHAPGQAEHDDTLLERNIVYDRLISGQEAETGEQPPTYKEAVANAIRSARSASRVGSRAPSLSRVGSRTASQAISRRSSPTPMYIEE</sequence>
<dbReference type="Gene3D" id="2.60.40.640">
    <property type="match status" value="2"/>
</dbReference>
<dbReference type="PANTHER" id="PTHR11188">
    <property type="entry name" value="ARRESTIN DOMAIN CONTAINING PROTEIN"/>
    <property type="match status" value="1"/>
</dbReference>
<dbReference type="GO" id="GO:0070086">
    <property type="term" value="P:ubiquitin-dependent endocytosis"/>
    <property type="evidence" value="ECO:0007669"/>
    <property type="project" value="TreeGrafter"/>
</dbReference>
<dbReference type="InterPro" id="IPR050357">
    <property type="entry name" value="Arrestin_domain-protein"/>
</dbReference>
<dbReference type="EMBL" id="AP028214">
    <property type="protein sequence ID" value="BEI91031.1"/>
    <property type="molecule type" value="Genomic_DNA"/>
</dbReference>
<dbReference type="Pfam" id="PF02752">
    <property type="entry name" value="Arrestin_C"/>
    <property type="match status" value="1"/>
</dbReference>
<gene>
    <name evidence="3" type="ORF">CcaverHIS019_0311010</name>
</gene>
<feature type="region of interest" description="Disordered" evidence="1">
    <location>
        <begin position="974"/>
        <end position="1014"/>
    </location>
</feature>
<feature type="compositionally biased region" description="Acidic residues" evidence="1">
    <location>
        <begin position="126"/>
        <end position="141"/>
    </location>
</feature>
<feature type="compositionally biased region" description="Low complexity" evidence="1">
    <location>
        <begin position="889"/>
        <end position="902"/>
    </location>
</feature>
<dbReference type="GO" id="GO:0030674">
    <property type="term" value="F:protein-macromolecule adaptor activity"/>
    <property type="evidence" value="ECO:0007669"/>
    <property type="project" value="TreeGrafter"/>
</dbReference>
<name>A0AA48L310_9TREE</name>
<feature type="region of interest" description="Disordered" evidence="1">
    <location>
        <begin position="199"/>
        <end position="333"/>
    </location>
</feature>
<feature type="region of interest" description="Disordered" evidence="1">
    <location>
        <begin position="122"/>
        <end position="152"/>
    </location>
</feature>
<feature type="compositionally biased region" description="Low complexity" evidence="1">
    <location>
        <begin position="459"/>
        <end position="471"/>
    </location>
</feature>
<dbReference type="SUPFAM" id="SSF81296">
    <property type="entry name" value="E set domains"/>
    <property type="match status" value="1"/>
</dbReference>
<evidence type="ECO:0000256" key="1">
    <source>
        <dbReference type="SAM" id="MobiDB-lite"/>
    </source>
</evidence>
<dbReference type="InterPro" id="IPR011021">
    <property type="entry name" value="Arrestin-like_N"/>
</dbReference>
<feature type="region of interest" description="Disordered" evidence="1">
    <location>
        <begin position="354"/>
        <end position="534"/>
    </location>
</feature>
<dbReference type="InterPro" id="IPR014756">
    <property type="entry name" value="Ig_E-set"/>
</dbReference>
<dbReference type="Pfam" id="PF00339">
    <property type="entry name" value="Arrestin_N"/>
    <property type="match status" value="1"/>
</dbReference>
<dbReference type="RefSeq" id="XP_060456296.1">
    <property type="nucleotide sequence ID" value="XM_060599620.1"/>
</dbReference>
<dbReference type="Proteomes" id="UP001233271">
    <property type="component" value="Chromosome 3"/>
</dbReference>
<evidence type="ECO:0000259" key="2">
    <source>
        <dbReference type="SMART" id="SM01017"/>
    </source>
</evidence>
<proteinExistence type="predicted"/>
<dbReference type="InterPro" id="IPR014752">
    <property type="entry name" value="Arrestin-like_C"/>
</dbReference>
<dbReference type="InterPro" id="IPR011022">
    <property type="entry name" value="Arrestin_C-like"/>
</dbReference>
<dbReference type="PANTHER" id="PTHR11188:SF17">
    <property type="entry name" value="FI21816P1"/>
    <property type="match status" value="1"/>
</dbReference>
<feature type="region of interest" description="Disordered" evidence="1">
    <location>
        <begin position="876"/>
        <end position="934"/>
    </location>
</feature>
<dbReference type="KEGG" id="ccac:CcaHIS019_0311010"/>
<feature type="compositionally biased region" description="Low complexity" evidence="1">
    <location>
        <begin position="441"/>
        <end position="452"/>
    </location>
</feature>
<keyword evidence="4" id="KW-1185">Reference proteome</keyword>
<feature type="compositionally biased region" description="Low complexity" evidence="1">
    <location>
        <begin position="208"/>
        <end position="232"/>
    </location>
</feature>
<feature type="compositionally biased region" description="Polar residues" evidence="1">
    <location>
        <begin position="487"/>
        <end position="496"/>
    </location>
</feature>
<accession>A0AA48L310</accession>
<organism evidence="3 4">
    <name type="scientific">Cutaneotrichosporon cavernicola</name>
    <dbReference type="NCBI Taxonomy" id="279322"/>
    <lineage>
        <taxon>Eukaryota</taxon>
        <taxon>Fungi</taxon>
        <taxon>Dikarya</taxon>
        <taxon>Basidiomycota</taxon>
        <taxon>Agaricomycotina</taxon>
        <taxon>Tremellomycetes</taxon>
        <taxon>Trichosporonales</taxon>
        <taxon>Trichosporonaceae</taxon>
        <taxon>Cutaneotrichosporon</taxon>
    </lineage>
</organism>
<feature type="compositionally biased region" description="Polar residues" evidence="1">
    <location>
        <begin position="991"/>
        <end position="1008"/>
    </location>
</feature>
<dbReference type="GO" id="GO:0031625">
    <property type="term" value="F:ubiquitin protein ligase binding"/>
    <property type="evidence" value="ECO:0007669"/>
    <property type="project" value="TreeGrafter"/>
</dbReference>
<reference evidence="3" key="1">
    <citation type="journal article" date="2023" name="BMC Genomics">
        <title>Chromosome-level genome assemblies of Cutaneotrichosporon spp. (Trichosporonales, Basidiomycota) reveal imbalanced evolution between nucleotide sequences and chromosome synteny.</title>
        <authorList>
            <person name="Kobayashi Y."/>
            <person name="Kayamori A."/>
            <person name="Aoki K."/>
            <person name="Shiwa Y."/>
            <person name="Matsutani M."/>
            <person name="Fujita N."/>
            <person name="Sugita T."/>
            <person name="Iwasaki W."/>
            <person name="Tanaka N."/>
            <person name="Takashima M."/>
        </authorList>
    </citation>
    <scope>NUCLEOTIDE SEQUENCE</scope>
    <source>
        <strain evidence="3">HIS019</strain>
    </source>
</reference>
<evidence type="ECO:0000313" key="3">
    <source>
        <dbReference type="EMBL" id="BEI91031.1"/>
    </source>
</evidence>
<feature type="domain" description="Arrestin C-terminal-like" evidence="2">
    <location>
        <begin position="619"/>
        <end position="820"/>
    </location>
</feature>
<feature type="compositionally biased region" description="Polar residues" evidence="1">
    <location>
        <begin position="354"/>
        <end position="371"/>
    </location>
</feature>
<dbReference type="AlphaFoldDB" id="A0AA48L310"/>
<dbReference type="GO" id="GO:0005829">
    <property type="term" value="C:cytosol"/>
    <property type="evidence" value="ECO:0007669"/>
    <property type="project" value="TreeGrafter"/>
</dbReference>
<feature type="compositionally biased region" description="Low complexity" evidence="1">
    <location>
        <begin position="974"/>
        <end position="986"/>
    </location>
</feature>
<protein>
    <recommendedName>
        <fullName evidence="2">Arrestin C-terminal-like domain-containing protein</fullName>
    </recommendedName>
</protein>
<dbReference type="GeneID" id="85494901"/>